<keyword evidence="8" id="KW-1185">Reference proteome</keyword>
<keyword evidence="5" id="KW-0560">Oxidoreductase</keyword>
<evidence type="ECO:0000313" key="8">
    <source>
        <dbReference type="Proteomes" id="UP000234275"/>
    </source>
</evidence>
<gene>
    <name evidence="7" type="ORF">P170DRAFT_405888</name>
</gene>
<dbReference type="PANTHER" id="PTHR10961:SF26">
    <property type="entry name" value="L-SACCHAROPINE OXIDASE"/>
    <property type="match status" value="1"/>
</dbReference>
<sequence>MSPPIVIVGAGAFGLSTALHLSQNVKPDEILVLEQDTQMPPRSSAANDLNKIVRAEYEDPFYTDLTLKAINAWSSGPFAGHFHQTGFLHCVSSEAPAPAIATLNRFHASANSHADIQPHVVPLDKSSLVKPHQMGPYPGSMPGWHGYLNKLDGWAHSAKALVAVYEAARQAGVQFRLNTRVAELIYTPAAAGQKKCTGVRLASGAILPARQVIVTAGAGVSPLLPALNRQITAKAWSVAHIQLTADEAASLRGIPVTYARDLGFFFEPDTDNHLLKLCPMGGGIVNTDLRTGFSTPDFMPYLPREDQAKMRALLRQTLPWCADRPFVRPSLCWFADTEDSDFIVDYVPGSGESVVIVSGDSGHGFKMFPLVGGWVVDLLGGKKVERWAWKENDGKDWKGESSWRLGSSMELRDLKGQESKAKL</sequence>
<evidence type="ECO:0000259" key="6">
    <source>
        <dbReference type="Pfam" id="PF01266"/>
    </source>
</evidence>
<dbReference type="Proteomes" id="UP000234275">
    <property type="component" value="Unassembled WGS sequence"/>
</dbReference>
<dbReference type="GO" id="GO:0051698">
    <property type="term" value="F:saccharopine oxidase activity"/>
    <property type="evidence" value="ECO:0007669"/>
    <property type="project" value="TreeGrafter"/>
</dbReference>
<dbReference type="GO" id="GO:0008115">
    <property type="term" value="F:sarcosine oxidase activity"/>
    <property type="evidence" value="ECO:0007669"/>
    <property type="project" value="TreeGrafter"/>
</dbReference>
<proteinExistence type="inferred from homology"/>
<accession>A0A2I2GCL1</accession>
<dbReference type="STRING" id="1392250.A0A2I2GCL1"/>
<evidence type="ECO:0000256" key="3">
    <source>
        <dbReference type="ARBA" id="ARBA00022630"/>
    </source>
</evidence>
<evidence type="ECO:0000256" key="2">
    <source>
        <dbReference type="ARBA" id="ARBA00010989"/>
    </source>
</evidence>
<name>A0A2I2GCL1_9EURO</name>
<dbReference type="GeneID" id="36554299"/>
<dbReference type="OrthoDB" id="2219495at2759"/>
<dbReference type="EMBL" id="MSFO01000003">
    <property type="protein sequence ID" value="PLB50612.1"/>
    <property type="molecule type" value="Genomic_DNA"/>
</dbReference>
<feature type="domain" description="FAD dependent oxidoreductase" evidence="6">
    <location>
        <begin position="5"/>
        <end position="378"/>
    </location>
</feature>
<keyword evidence="3" id="KW-0285">Flavoprotein</keyword>
<dbReference type="VEuPathDB" id="FungiDB:P170DRAFT_405888"/>
<dbReference type="InterPro" id="IPR006076">
    <property type="entry name" value="FAD-dep_OxRdtase"/>
</dbReference>
<comment type="caution">
    <text evidence="7">The sequence shown here is derived from an EMBL/GenBank/DDBJ whole genome shotgun (WGS) entry which is preliminary data.</text>
</comment>
<evidence type="ECO:0000256" key="4">
    <source>
        <dbReference type="ARBA" id="ARBA00022827"/>
    </source>
</evidence>
<evidence type="ECO:0000256" key="5">
    <source>
        <dbReference type="ARBA" id="ARBA00023002"/>
    </source>
</evidence>
<organism evidence="7 8">
    <name type="scientific">Aspergillus steynii IBT 23096</name>
    <dbReference type="NCBI Taxonomy" id="1392250"/>
    <lineage>
        <taxon>Eukaryota</taxon>
        <taxon>Fungi</taxon>
        <taxon>Dikarya</taxon>
        <taxon>Ascomycota</taxon>
        <taxon>Pezizomycotina</taxon>
        <taxon>Eurotiomycetes</taxon>
        <taxon>Eurotiomycetidae</taxon>
        <taxon>Eurotiales</taxon>
        <taxon>Aspergillaceae</taxon>
        <taxon>Aspergillus</taxon>
        <taxon>Aspergillus subgen. Circumdati</taxon>
    </lineage>
</organism>
<dbReference type="SUPFAM" id="SSF51905">
    <property type="entry name" value="FAD/NAD(P)-binding domain"/>
    <property type="match status" value="1"/>
</dbReference>
<dbReference type="GO" id="GO:0050660">
    <property type="term" value="F:flavin adenine dinucleotide binding"/>
    <property type="evidence" value="ECO:0007669"/>
    <property type="project" value="InterPro"/>
</dbReference>
<dbReference type="Pfam" id="PF01266">
    <property type="entry name" value="DAO"/>
    <property type="match status" value="1"/>
</dbReference>
<comment type="similarity">
    <text evidence="2">Belongs to the MSOX/MTOX family.</text>
</comment>
<dbReference type="Gene3D" id="3.30.9.10">
    <property type="entry name" value="D-Amino Acid Oxidase, subunit A, domain 2"/>
    <property type="match status" value="1"/>
</dbReference>
<dbReference type="AlphaFoldDB" id="A0A2I2GCL1"/>
<dbReference type="InterPro" id="IPR036188">
    <property type="entry name" value="FAD/NAD-bd_sf"/>
</dbReference>
<evidence type="ECO:0000313" key="7">
    <source>
        <dbReference type="EMBL" id="PLB50612.1"/>
    </source>
</evidence>
<reference evidence="7 8" key="1">
    <citation type="submission" date="2016-12" db="EMBL/GenBank/DDBJ databases">
        <title>The genomes of Aspergillus section Nigri reveals drivers in fungal speciation.</title>
        <authorList>
            <consortium name="DOE Joint Genome Institute"/>
            <person name="Vesth T.C."/>
            <person name="Nybo J."/>
            <person name="Theobald S."/>
            <person name="Brandl J."/>
            <person name="Frisvad J.C."/>
            <person name="Nielsen K.F."/>
            <person name="Lyhne E.K."/>
            <person name="Kogle M.E."/>
            <person name="Kuo A."/>
            <person name="Riley R."/>
            <person name="Clum A."/>
            <person name="Nolan M."/>
            <person name="Lipzen A."/>
            <person name="Salamov A."/>
            <person name="Henrissat B."/>
            <person name="Wiebenga A."/>
            <person name="De Vries R.P."/>
            <person name="Grigoriev I.V."/>
            <person name="Mortensen U.H."/>
            <person name="Andersen M.R."/>
            <person name="Baker S.E."/>
        </authorList>
    </citation>
    <scope>NUCLEOTIDE SEQUENCE [LARGE SCALE GENOMIC DNA]</scope>
    <source>
        <strain evidence="7 8">IBT 23096</strain>
    </source>
</reference>
<dbReference type="PANTHER" id="PTHR10961">
    <property type="entry name" value="PEROXISOMAL SARCOSINE OXIDASE"/>
    <property type="match status" value="1"/>
</dbReference>
<dbReference type="InterPro" id="IPR045170">
    <property type="entry name" value="MTOX"/>
</dbReference>
<evidence type="ECO:0000256" key="1">
    <source>
        <dbReference type="ARBA" id="ARBA00001974"/>
    </source>
</evidence>
<keyword evidence="4" id="KW-0274">FAD</keyword>
<dbReference type="Gene3D" id="3.50.50.60">
    <property type="entry name" value="FAD/NAD(P)-binding domain"/>
    <property type="match status" value="1"/>
</dbReference>
<comment type="cofactor">
    <cofactor evidence="1">
        <name>FAD</name>
        <dbReference type="ChEBI" id="CHEBI:57692"/>
    </cofactor>
</comment>
<protein>
    <submittedName>
        <fullName evidence="7">Putative sarcosine oxidase</fullName>
    </submittedName>
</protein>
<dbReference type="RefSeq" id="XP_024705914.1">
    <property type="nucleotide sequence ID" value="XM_024846600.1"/>
</dbReference>